<name>A0AAU9JWN0_9CILI</name>
<keyword evidence="4" id="KW-1185">Reference proteome</keyword>
<evidence type="ECO:0000313" key="4">
    <source>
        <dbReference type="Proteomes" id="UP001162131"/>
    </source>
</evidence>
<proteinExistence type="predicted"/>
<organism evidence="3 4">
    <name type="scientific">Blepharisma stoltei</name>
    <dbReference type="NCBI Taxonomy" id="1481888"/>
    <lineage>
        <taxon>Eukaryota</taxon>
        <taxon>Sar</taxon>
        <taxon>Alveolata</taxon>
        <taxon>Ciliophora</taxon>
        <taxon>Postciliodesmatophora</taxon>
        <taxon>Heterotrichea</taxon>
        <taxon>Heterotrichida</taxon>
        <taxon>Blepharismidae</taxon>
        <taxon>Blepharisma</taxon>
    </lineage>
</organism>
<gene>
    <name evidence="3" type="ORF">BSTOLATCC_MIC52195</name>
</gene>
<dbReference type="EMBL" id="CAJZBQ010000052">
    <property type="protein sequence ID" value="CAG9330781.1"/>
    <property type="molecule type" value="Genomic_DNA"/>
</dbReference>
<sequence>MNSSNIEDKQLSDQNVKLSFLKEELIEMNYDVRLFTKFVEDLRRTNVDEWSFDELSDCIWAFKNKYKPGQTLEEVVEKEKVEKEIEKELYEIVSQKKNYERNRESDKKNRDIPPKPEKKIKFEENGFESSPKYSVSGEEYEIKYFIDEPIDNSSEKYSIKLPIMPDNKQATQTKIFDQINSEHSGLFLHVDDPIQESVTPQFSRTEAGYKFSTLSSSEEDILAEIYGKNETPSQSPEEESIGKSSSSMPAFNTSLKNPTLELNNEKNTQDLTTVNHEDKGNIRKDDEGILRYFQSFTSTLEKFEEKLEKLSSRISDIEFKIDKNSSDYIEKNKILAEEVQALTNEIKDIKKSNEIVLNSVEMIKELPEKVNALENKDKYRSKLLEELASESSSFRENSKDLESKIDKLEIGIKNKLKNLKNNSMSRNEISDIRESQSSITANIENLTSDIYHANEEIMKLRNQMDTHLKSSIKISKLKADHEKFYNEISQKIENLEQKDEEVKKIRVITETIKSDLSEKLKSLEEKIRREHENDPAKEATLYSISTLEKKMQALDEKLAKELASVRDFSISNIKEYQNSHPEESKAFSEKADVKIIFQSENATKKQTIQEKNSPLTISQLEKDQLSKPTVPRFFYKTKNKRVSSSTPKLKSYQPESFPQTVKNKNIEEEKILNVENEHEPIRDLPISNKRKLIDRELLNERITRLENLNKRAVTTEVGIQSVDRNSECSVSGDLGDFVPGETESILVSTILEKANKARATDSFKQLYRPFKGISPLSSSMMSISQYSQKQSTTNSEFGETLPSQELQEHLKLRGFNIKESKPFVSRQKDL</sequence>
<dbReference type="Proteomes" id="UP001162131">
    <property type="component" value="Unassembled WGS sequence"/>
</dbReference>
<feature type="coiled-coil region" evidence="1">
    <location>
        <begin position="293"/>
        <end position="352"/>
    </location>
</feature>
<comment type="caution">
    <text evidence="3">The sequence shown here is derived from an EMBL/GenBank/DDBJ whole genome shotgun (WGS) entry which is preliminary data.</text>
</comment>
<protein>
    <submittedName>
        <fullName evidence="3">Uncharacterized protein</fullName>
    </submittedName>
</protein>
<feature type="coiled-coil region" evidence="1">
    <location>
        <begin position="384"/>
        <end position="418"/>
    </location>
</feature>
<dbReference type="AlphaFoldDB" id="A0AAU9JWN0"/>
<reference evidence="3" key="1">
    <citation type="submission" date="2021-09" db="EMBL/GenBank/DDBJ databases">
        <authorList>
            <consortium name="AG Swart"/>
            <person name="Singh M."/>
            <person name="Singh A."/>
            <person name="Seah K."/>
            <person name="Emmerich C."/>
        </authorList>
    </citation>
    <scope>NUCLEOTIDE SEQUENCE</scope>
    <source>
        <strain evidence="3">ATCC30299</strain>
    </source>
</reference>
<feature type="region of interest" description="Disordered" evidence="2">
    <location>
        <begin position="100"/>
        <end position="123"/>
    </location>
</feature>
<feature type="compositionally biased region" description="Polar residues" evidence="2">
    <location>
        <begin position="242"/>
        <end position="262"/>
    </location>
</feature>
<keyword evidence="1" id="KW-0175">Coiled coil</keyword>
<feature type="coiled-coil region" evidence="1">
    <location>
        <begin position="443"/>
        <end position="564"/>
    </location>
</feature>
<accession>A0AAU9JWN0</accession>
<feature type="region of interest" description="Disordered" evidence="2">
    <location>
        <begin position="226"/>
        <end position="265"/>
    </location>
</feature>
<evidence type="ECO:0000256" key="2">
    <source>
        <dbReference type="SAM" id="MobiDB-lite"/>
    </source>
</evidence>
<evidence type="ECO:0000256" key="1">
    <source>
        <dbReference type="SAM" id="Coils"/>
    </source>
</evidence>
<evidence type="ECO:0000313" key="3">
    <source>
        <dbReference type="EMBL" id="CAG9330781.1"/>
    </source>
</evidence>